<evidence type="ECO:0000256" key="2">
    <source>
        <dbReference type="ARBA" id="ARBA00022741"/>
    </source>
</evidence>
<dbReference type="InterPro" id="IPR027417">
    <property type="entry name" value="P-loop_NTPase"/>
</dbReference>
<dbReference type="AlphaFoldDB" id="A0A3L9L021"/>
<dbReference type="PROSITE" id="PS00211">
    <property type="entry name" value="ABC_TRANSPORTER_1"/>
    <property type="match status" value="1"/>
</dbReference>
<dbReference type="InterPro" id="IPR003593">
    <property type="entry name" value="AAA+_ATPase"/>
</dbReference>
<dbReference type="Proteomes" id="UP000277871">
    <property type="component" value="Unassembled WGS sequence"/>
</dbReference>
<dbReference type="PANTHER" id="PTHR42794:SF2">
    <property type="entry name" value="ABC TRANSPORTER ATP-BINDING PROTEIN"/>
    <property type="match status" value="1"/>
</dbReference>
<feature type="compositionally biased region" description="Low complexity" evidence="4">
    <location>
        <begin position="1"/>
        <end position="15"/>
    </location>
</feature>
<dbReference type="CDD" id="cd03214">
    <property type="entry name" value="ABC_Iron-Siderophores_B12_Hemin"/>
    <property type="match status" value="1"/>
</dbReference>
<dbReference type="GO" id="GO:0005524">
    <property type="term" value="F:ATP binding"/>
    <property type="evidence" value="ECO:0007669"/>
    <property type="project" value="UniProtKB-KW"/>
</dbReference>
<gene>
    <name evidence="6" type="ORF">EAE32_09380</name>
</gene>
<keyword evidence="1" id="KW-0813">Transport</keyword>
<sequence>MVRDAPAGAPAGGTAHVPCNAPAAGRNDGLELRDLRLDVAGRTVVPDLSLDVAPGDVVGLVGPNGCGKSTVLKALYRALVPSGGAVLVDGDPLHRMRHRDSAARIAALPQEERVELDFLVAEVVRLGAAANSRTPREELDRAVQDAMARAGVQELAHRSVLGLSGGERQRVLIARALAQRTPYLLLDEPTNHLDLRHQTDLVRTLRGTTTARPAVLMALHDLNLAAALCDRVVVLAAGRVVADAPPHEALHPDTVERVYGVRPVSITRPDTGTPHLLFPITREDPS</sequence>
<dbReference type="SMART" id="SM00382">
    <property type="entry name" value="AAA"/>
    <property type="match status" value="1"/>
</dbReference>
<name>A0A3L9L021_9MICC</name>
<evidence type="ECO:0000259" key="5">
    <source>
        <dbReference type="PROSITE" id="PS50893"/>
    </source>
</evidence>
<protein>
    <submittedName>
        <fullName evidence="6">ABC transporter ATP-binding protein</fullName>
    </submittedName>
</protein>
<dbReference type="FunFam" id="3.40.50.300:FF:000134">
    <property type="entry name" value="Iron-enterobactin ABC transporter ATP-binding protein"/>
    <property type="match status" value="1"/>
</dbReference>
<dbReference type="EMBL" id="RDEX01000002">
    <property type="protein sequence ID" value="RLY92446.1"/>
    <property type="molecule type" value="Genomic_DNA"/>
</dbReference>
<dbReference type="InterPro" id="IPR003439">
    <property type="entry name" value="ABC_transporter-like_ATP-bd"/>
</dbReference>
<proteinExistence type="predicted"/>
<evidence type="ECO:0000256" key="1">
    <source>
        <dbReference type="ARBA" id="ARBA00022448"/>
    </source>
</evidence>
<evidence type="ECO:0000313" key="6">
    <source>
        <dbReference type="EMBL" id="RLY92446.1"/>
    </source>
</evidence>
<dbReference type="GO" id="GO:0016887">
    <property type="term" value="F:ATP hydrolysis activity"/>
    <property type="evidence" value="ECO:0007669"/>
    <property type="project" value="InterPro"/>
</dbReference>
<dbReference type="Pfam" id="PF00005">
    <property type="entry name" value="ABC_tran"/>
    <property type="match status" value="1"/>
</dbReference>
<dbReference type="SUPFAM" id="SSF52540">
    <property type="entry name" value="P-loop containing nucleoside triphosphate hydrolases"/>
    <property type="match status" value="1"/>
</dbReference>
<reference evidence="6 7" key="1">
    <citation type="submission" date="2018-10" db="EMBL/GenBank/DDBJ databases">
        <title>Kocuria tytonicola, new bacteria from the preen glands of American barn owls (Tyto furcata).</title>
        <authorList>
            <person name="Braun M.S."/>
            <person name="Wang E."/>
            <person name="Zimmermann S."/>
            <person name="Boutin S."/>
            <person name="Wagner H."/>
            <person name="Wink M."/>
        </authorList>
    </citation>
    <scope>NUCLEOTIDE SEQUENCE [LARGE SCALE GENOMIC DNA]</scope>
    <source>
        <strain evidence="6 7">473</strain>
    </source>
</reference>
<evidence type="ECO:0000256" key="3">
    <source>
        <dbReference type="ARBA" id="ARBA00022840"/>
    </source>
</evidence>
<dbReference type="PROSITE" id="PS50893">
    <property type="entry name" value="ABC_TRANSPORTER_2"/>
    <property type="match status" value="1"/>
</dbReference>
<dbReference type="PANTHER" id="PTHR42794">
    <property type="entry name" value="HEMIN IMPORT ATP-BINDING PROTEIN HMUV"/>
    <property type="match status" value="1"/>
</dbReference>
<dbReference type="Gene3D" id="3.40.50.300">
    <property type="entry name" value="P-loop containing nucleotide triphosphate hydrolases"/>
    <property type="match status" value="1"/>
</dbReference>
<organism evidence="6 7">
    <name type="scientific">Kocuria tytonicola</name>
    <dbReference type="NCBI Taxonomy" id="2055946"/>
    <lineage>
        <taxon>Bacteria</taxon>
        <taxon>Bacillati</taxon>
        <taxon>Actinomycetota</taxon>
        <taxon>Actinomycetes</taxon>
        <taxon>Micrococcales</taxon>
        <taxon>Micrococcaceae</taxon>
        <taxon>Kocuria</taxon>
    </lineage>
</organism>
<comment type="caution">
    <text evidence="6">The sequence shown here is derived from an EMBL/GenBank/DDBJ whole genome shotgun (WGS) entry which is preliminary data.</text>
</comment>
<evidence type="ECO:0000313" key="7">
    <source>
        <dbReference type="Proteomes" id="UP000277871"/>
    </source>
</evidence>
<keyword evidence="2" id="KW-0547">Nucleotide-binding</keyword>
<evidence type="ECO:0000256" key="4">
    <source>
        <dbReference type="SAM" id="MobiDB-lite"/>
    </source>
</evidence>
<dbReference type="InterPro" id="IPR017871">
    <property type="entry name" value="ABC_transporter-like_CS"/>
</dbReference>
<feature type="domain" description="ABC transporter" evidence="5">
    <location>
        <begin position="30"/>
        <end position="262"/>
    </location>
</feature>
<keyword evidence="7" id="KW-1185">Reference proteome</keyword>
<feature type="region of interest" description="Disordered" evidence="4">
    <location>
        <begin position="1"/>
        <end position="21"/>
    </location>
</feature>
<keyword evidence="3 6" id="KW-0067">ATP-binding</keyword>
<accession>A0A3L9L021</accession>